<dbReference type="PANTHER" id="PTHR25462">
    <property type="entry name" value="BONUS, ISOFORM C-RELATED"/>
    <property type="match status" value="1"/>
</dbReference>
<dbReference type="InterPro" id="IPR013083">
    <property type="entry name" value="Znf_RING/FYVE/PHD"/>
</dbReference>
<dbReference type="AlphaFoldDB" id="A0A0N4V5H0"/>
<dbReference type="GO" id="GO:0061630">
    <property type="term" value="F:ubiquitin protein ligase activity"/>
    <property type="evidence" value="ECO:0007669"/>
    <property type="project" value="TreeGrafter"/>
</dbReference>
<dbReference type="InterPro" id="IPR047153">
    <property type="entry name" value="TRIM45/56/19-like"/>
</dbReference>
<evidence type="ECO:0000256" key="3">
    <source>
        <dbReference type="ARBA" id="ARBA00022833"/>
    </source>
</evidence>
<feature type="domain" description="RING-type" evidence="6">
    <location>
        <begin position="86"/>
        <end position="126"/>
    </location>
</feature>
<evidence type="ECO:0000256" key="2">
    <source>
        <dbReference type="ARBA" id="ARBA00022771"/>
    </source>
</evidence>
<dbReference type="InterPro" id="IPR017907">
    <property type="entry name" value="Znf_RING_CS"/>
</dbReference>
<dbReference type="STRING" id="51028.A0A0N4V5H0"/>
<dbReference type="PROSITE" id="PS00518">
    <property type="entry name" value="ZF_RING_1"/>
    <property type="match status" value="1"/>
</dbReference>
<keyword evidence="3" id="KW-0862">Zinc</keyword>
<evidence type="ECO:0000256" key="1">
    <source>
        <dbReference type="ARBA" id="ARBA00022723"/>
    </source>
</evidence>
<organism evidence="9">
    <name type="scientific">Enterobius vermicularis</name>
    <name type="common">Human pinworm</name>
    <dbReference type="NCBI Taxonomy" id="51028"/>
    <lineage>
        <taxon>Eukaryota</taxon>
        <taxon>Metazoa</taxon>
        <taxon>Ecdysozoa</taxon>
        <taxon>Nematoda</taxon>
        <taxon>Chromadorea</taxon>
        <taxon>Rhabditida</taxon>
        <taxon>Spirurina</taxon>
        <taxon>Oxyuridomorpha</taxon>
        <taxon>Oxyuroidea</taxon>
        <taxon>Oxyuridae</taxon>
        <taxon>Enterobius</taxon>
    </lineage>
</organism>
<gene>
    <name evidence="7" type="ORF">EVEC_LOCUS5093</name>
</gene>
<name>A0A0N4V5H0_ENTVE</name>
<dbReference type="PANTHER" id="PTHR25462:SF296">
    <property type="entry name" value="MEIOTIC P26, ISOFORM F"/>
    <property type="match status" value="1"/>
</dbReference>
<feature type="transmembrane region" description="Helical" evidence="5">
    <location>
        <begin position="21"/>
        <end position="37"/>
    </location>
</feature>
<dbReference type="InterPro" id="IPR018957">
    <property type="entry name" value="Znf_C3HC4_RING-type"/>
</dbReference>
<keyword evidence="8" id="KW-1185">Reference proteome</keyword>
<keyword evidence="5" id="KW-0472">Membrane</keyword>
<evidence type="ECO:0000313" key="8">
    <source>
        <dbReference type="Proteomes" id="UP000274131"/>
    </source>
</evidence>
<evidence type="ECO:0000259" key="6">
    <source>
        <dbReference type="PROSITE" id="PS50089"/>
    </source>
</evidence>
<proteinExistence type="predicted"/>
<evidence type="ECO:0000256" key="4">
    <source>
        <dbReference type="PROSITE-ProRule" id="PRU00175"/>
    </source>
</evidence>
<sequence length="191" mass="21569">MKGRKRHCLSKQKYSKNSESSMMVVFSVVVVVAFVDGNKIRKNAWIFNIILNATIAVFFHRQLTPSSSSKAQQNVESGYRPVISGCYAVARNVQPKLLPCHHTFCLPCLESCADVVHRILKCPECRAEHPLPYDGVKCFQSNYTLMGFLDVHLQATDDNAAQLEAYIQRCSKSYCPKTALLQKLLFAFVVY</sequence>
<reference evidence="9" key="1">
    <citation type="submission" date="2017-02" db="UniProtKB">
        <authorList>
            <consortium name="WormBaseParasite"/>
        </authorList>
    </citation>
    <scope>IDENTIFICATION</scope>
</reference>
<evidence type="ECO:0000256" key="5">
    <source>
        <dbReference type="SAM" id="Phobius"/>
    </source>
</evidence>
<dbReference type="WBParaSite" id="EVEC_0000548201-mRNA-1">
    <property type="protein sequence ID" value="EVEC_0000548201-mRNA-1"/>
    <property type="gene ID" value="EVEC_0000548201"/>
</dbReference>
<keyword evidence="2 4" id="KW-0863">Zinc-finger</keyword>
<dbReference type="Pfam" id="PF00097">
    <property type="entry name" value="zf-C3HC4"/>
    <property type="match status" value="1"/>
</dbReference>
<protein>
    <submittedName>
        <fullName evidence="9">RING-type domain-containing protein</fullName>
    </submittedName>
</protein>
<keyword evidence="5" id="KW-1133">Transmembrane helix</keyword>
<dbReference type="SUPFAM" id="SSF57850">
    <property type="entry name" value="RING/U-box"/>
    <property type="match status" value="1"/>
</dbReference>
<accession>A0A0N4V5H0</accession>
<keyword evidence="5" id="KW-0812">Transmembrane</keyword>
<dbReference type="PROSITE" id="PS50089">
    <property type="entry name" value="ZF_RING_2"/>
    <property type="match status" value="1"/>
</dbReference>
<reference evidence="7 8" key="2">
    <citation type="submission" date="2018-10" db="EMBL/GenBank/DDBJ databases">
        <authorList>
            <consortium name="Pathogen Informatics"/>
        </authorList>
    </citation>
    <scope>NUCLEOTIDE SEQUENCE [LARGE SCALE GENOMIC DNA]</scope>
</reference>
<evidence type="ECO:0000313" key="9">
    <source>
        <dbReference type="WBParaSite" id="EVEC_0000548201-mRNA-1"/>
    </source>
</evidence>
<dbReference type="GO" id="GO:0008270">
    <property type="term" value="F:zinc ion binding"/>
    <property type="evidence" value="ECO:0007669"/>
    <property type="project" value="UniProtKB-KW"/>
</dbReference>
<dbReference type="OrthoDB" id="5857266at2759"/>
<evidence type="ECO:0000313" key="7">
    <source>
        <dbReference type="EMBL" id="VDD90342.1"/>
    </source>
</evidence>
<dbReference type="Gene3D" id="3.30.40.10">
    <property type="entry name" value="Zinc/RING finger domain, C3HC4 (zinc finger)"/>
    <property type="match status" value="1"/>
</dbReference>
<dbReference type="EMBL" id="UXUI01008051">
    <property type="protein sequence ID" value="VDD90342.1"/>
    <property type="molecule type" value="Genomic_DNA"/>
</dbReference>
<keyword evidence="1" id="KW-0479">Metal-binding</keyword>
<dbReference type="Proteomes" id="UP000274131">
    <property type="component" value="Unassembled WGS sequence"/>
</dbReference>
<dbReference type="InterPro" id="IPR001841">
    <property type="entry name" value="Znf_RING"/>
</dbReference>